<evidence type="ECO:0000313" key="2">
    <source>
        <dbReference type="Proteomes" id="UP001064048"/>
    </source>
</evidence>
<organism evidence="1 2">
    <name type="scientific">Choristoneura fumiferana</name>
    <name type="common">Spruce budworm moth</name>
    <name type="synonym">Archips fumiferana</name>
    <dbReference type="NCBI Taxonomy" id="7141"/>
    <lineage>
        <taxon>Eukaryota</taxon>
        <taxon>Metazoa</taxon>
        <taxon>Ecdysozoa</taxon>
        <taxon>Arthropoda</taxon>
        <taxon>Hexapoda</taxon>
        <taxon>Insecta</taxon>
        <taxon>Pterygota</taxon>
        <taxon>Neoptera</taxon>
        <taxon>Endopterygota</taxon>
        <taxon>Lepidoptera</taxon>
        <taxon>Glossata</taxon>
        <taxon>Ditrysia</taxon>
        <taxon>Tortricoidea</taxon>
        <taxon>Tortricidae</taxon>
        <taxon>Tortricinae</taxon>
        <taxon>Choristoneura</taxon>
    </lineage>
</organism>
<proteinExistence type="predicted"/>
<reference evidence="1 2" key="1">
    <citation type="journal article" date="2022" name="Genome Biol. Evol.">
        <title>The Spruce Budworm Genome: Reconstructing the Evolutionary History of Antifreeze Proteins.</title>
        <authorList>
            <person name="Beliveau C."/>
            <person name="Gagne P."/>
            <person name="Picq S."/>
            <person name="Vernygora O."/>
            <person name="Keeling C.I."/>
            <person name="Pinkney K."/>
            <person name="Doucet D."/>
            <person name="Wen F."/>
            <person name="Johnston J.S."/>
            <person name="Maaroufi H."/>
            <person name="Boyle B."/>
            <person name="Laroche J."/>
            <person name="Dewar K."/>
            <person name="Juretic N."/>
            <person name="Blackburn G."/>
            <person name="Nisole A."/>
            <person name="Brunet B."/>
            <person name="Brandao M."/>
            <person name="Lumley L."/>
            <person name="Duan J."/>
            <person name="Quan G."/>
            <person name="Lucarotti C.J."/>
            <person name="Roe A.D."/>
            <person name="Sperling F.A.H."/>
            <person name="Levesque R.C."/>
            <person name="Cusson M."/>
        </authorList>
    </citation>
    <scope>NUCLEOTIDE SEQUENCE [LARGE SCALE GENOMIC DNA]</scope>
    <source>
        <strain evidence="1">Glfc:IPQL:Cfum</strain>
    </source>
</reference>
<accession>A0ACC0KFU2</accession>
<sequence length="181" mass="20005">MGRVAAIVLIVLALIQAIIAGTAIRVTNEDQIHLGRALTDSFRLAKEHNPRNVKMWAATQHNLNCCGMYGPEDYRPSNVPSYFPPDVPISCCPAYDPNRSDLVQERDREICKARKNFNDIGCKYLVLDMYVDSSSLALSVIIGLIILECVLSIYGAVLSKKQLDASRRKAEEGDNHEAGGK</sequence>
<comment type="caution">
    <text evidence="1">The sequence shown here is derived from an EMBL/GenBank/DDBJ whole genome shotgun (WGS) entry which is preliminary data.</text>
</comment>
<protein>
    <submittedName>
        <fullName evidence="1">Uncharacterized protein</fullName>
    </submittedName>
</protein>
<dbReference type="EMBL" id="CM046105">
    <property type="protein sequence ID" value="KAI8435314.1"/>
    <property type="molecule type" value="Genomic_DNA"/>
</dbReference>
<keyword evidence="2" id="KW-1185">Reference proteome</keyword>
<dbReference type="Proteomes" id="UP001064048">
    <property type="component" value="Chromosome 5"/>
</dbReference>
<gene>
    <name evidence="1" type="ORF">MSG28_003644</name>
</gene>
<evidence type="ECO:0000313" key="1">
    <source>
        <dbReference type="EMBL" id="KAI8435314.1"/>
    </source>
</evidence>
<name>A0ACC0KFU2_CHOFU</name>